<reference evidence="1 2" key="1">
    <citation type="submission" date="2015-07" db="EMBL/GenBank/DDBJ databases">
        <title>The genome of Melipona quadrifasciata.</title>
        <authorList>
            <person name="Pan H."/>
            <person name="Kapheim K."/>
        </authorList>
    </citation>
    <scope>NUCLEOTIDE SEQUENCE [LARGE SCALE GENOMIC DNA]</scope>
    <source>
        <strain evidence="1">0111107301</strain>
        <tissue evidence="1">Whole body</tissue>
    </source>
</reference>
<dbReference type="AlphaFoldDB" id="A0A0M8ZX85"/>
<evidence type="ECO:0000313" key="1">
    <source>
        <dbReference type="EMBL" id="KOX71453.1"/>
    </source>
</evidence>
<protein>
    <submittedName>
        <fullName evidence="1">Uncharacterized protein</fullName>
    </submittedName>
</protein>
<accession>A0A0M8ZX85</accession>
<gene>
    <name evidence="1" type="ORF">WN51_01727</name>
</gene>
<dbReference type="Proteomes" id="UP000053105">
    <property type="component" value="Unassembled WGS sequence"/>
</dbReference>
<evidence type="ECO:0000313" key="2">
    <source>
        <dbReference type="Proteomes" id="UP000053105"/>
    </source>
</evidence>
<keyword evidence="2" id="KW-1185">Reference proteome</keyword>
<dbReference type="EMBL" id="KQ435840">
    <property type="protein sequence ID" value="KOX71453.1"/>
    <property type="molecule type" value="Genomic_DNA"/>
</dbReference>
<proteinExistence type="predicted"/>
<organism evidence="1 2">
    <name type="scientific">Melipona quadrifasciata</name>
    <dbReference type="NCBI Taxonomy" id="166423"/>
    <lineage>
        <taxon>Eukaryota</taxon>
        <taxon>Metazoa</taxon>
        <taxon>Ecdysozoa</taxon>
        <taxon>Arthropoda</taxon>
        <taxon>Hexapoda</taxon>
        <taxon>Insecta</taxon>
        <taxon>Pterygota</taxon>
        <taxon>Neoptera</taxon>
        <taxon>Endopterygota</taxon>
        <taxon>Hymenoptera</taxon>
        <taxon>Apocrita</taxon>
        <taxon>Aculeata</taxon>
        <taxon>Apoidea</taxon>
        <taxon>Anthophila</taxon>
        <taxon>Apidae</taxon>
        <taxon>Melipona</taxon>
    </lineage>
</organism>
<sequence length="71" mass="7803">MASFKINGLTLRKLAKQIVAKVTVVDVVENRDESSDENDHLTTLDSFESAQKCVCANMQLTKLGYVDITGV</sequence>
<name>A0A0M8ZX85_9HYME</name>